<dbReference type="InterPro" id="IPR003593">
    <property type="entry name" value="AAA+_ATPase"/>
</dbReference>
<dbReference type="Proteomes" id="UP000016986">
    <property type="component" value="Unassembled WGS sequence"/>
</dbReference>
<dbReference type="SUPFAM" id="SSF52540">
    <property type="entry name" value="P-loop containing nucleoside triphosphate hydrolases"/>
    <property type="match status" value="1"/>
</dbReference>
<dbReference type="PROSITE" id="PS50162">
    <property type="entry name" value="RECA_2"/>
    <property type="match status" value="1"/>
</dbReference>
<feature type="compositionally biased region" description="Low complexity" evidence="10">
    <location>
        <begin position="72"/>
        <end position="107"/>
    </location>
</feature>
<evidence type="ECO:0000256" key="9">
    <source>
        <dbReference type="HAMAP-Rule" id="MF_00350"/>
    </source>
</evidence>
<dbReference type="GO" id="GO:0006281">
    <property type="term" value="P:DNA repair"/>
    <property type="evidence" value="ECO:0007669"/>
    <property type="project" value="UniProtKB-UniRule"/>
</dbReference>
<dbReference type="EMBL" id="BATA01000036">
    <property type="protein sequence ID" value="GAD52815.1"/>
    <property type="molecule type" value="Genomic_DNA"/>
</dbReference>
<evidence type="ECO:0000256" key="6">
    <source>
        <dbReference type="ARBA" id="ARBA00023125"/>
    </source>
</evidence>
<dbReference type="PANTHER" id="PTHR22942">
    <property type="entry name" value="RECA/RAD51/RADA DNA STRAND-PAIRING FAMILY MEMBER"/>
    <property type="match status" value="1"/>
</dbReference>
<protein>
    <recommendedName>
        <fullName evidence="2 9">DNA repair and recombination protein RadB</fullName>
    </recommendedName>
</protein>
<feature type="compositionally biased region" description="Low complexity" evidence="10">
    <location>
        <begin position="13"/>
        <end position="43"/>
    </location>
</feature>
<keyword evidence="6 9" id="KW-0238">DNA-binding</keyword>
<name>U2YUY2_9EURY</name>
<keyword evidence="13" id="KW-1185">Reference proteome</keyword>
<comment type="caution">
    <text evidence="12">The sequence shown here is derived from an EMBL/GenBank/DDBJ whole genome shotgun (WGS) entry which is preliminary data.</text>
</comment>
<dbReference type="GO" id="GO:0003684">
    <property type="term" value="F:damaged DNA binding"/>
    <property type="evidence" value="ECO:0007669"/>
    <property type="project" value="UniProtKB-UniRule"/>
</dbReference>
<evidence type="ECO:0000259" key="11">
    <source>
        <dbReference type="PROSITE" id="PS50162"/>
    </source>
</evidence>
<dbReference type="InterPro" id="IPR027417">
    <property type="entry name" value="P-loop_NTPase"/>
</dbReference>
<dbReference type="Gene3D" id="3.40.50.300">
    <property type="entry name" value="P-loop containing nucleotide triphosphate hydrolases"/>
    <property type="match status" value="1"/>
</dbReference>
<dbReference type="InterPro" id="IPR020588">
    <property type="entry name" value="RecA_ATP-bd"/>
</dbReference>
<dbReference type="AlphaFoldDB" id="U2YUY2"/>
<organism evidence="12 13">
    <name type="scientific">Halarchaeum acidiphilum MH1-52-1</name>
    <dbReference type="NCBI Taxonomy" id="1261545"/>
    <lineage>
        <taxon>Archaea</taxon>
        <taxon>Methanobacteriati</taxon>
        <taxon>Methanobacteriota</taxon>
        <taxon>Stenosarchaea group</taxon>
        <taxon>Halobacteria</taxon>
        <taxon>Halobacteriales</taxon>
        <taxon>Halobacteriaceae</taxon>
    </lineage>
</organism>
<accession>U2YUY2</accession>
<evidence type="ECO:0000256" key="5">
    <source>
        <dbReference type="ARBA" id="ARBA00022840"/>
    </source>
</evidence>
<dbReference type="PRINTS" id="PR01874">
    <property type="entry name" value="DNAREPAIRADA"/>
</dbReference>
<comment type="function">
    <text evidence="8 9">Involved in DNA repair and in homologous recombination. May regulate the cleavage reactions of the branch-structured DNA. Has a very weak ATPase activity that is not stimulated by DNA. Binds DNA but does not promote DNA strands exchange.</text>
</comment>
<dbReference type="GO" id="GO:0006310">
    <property type="term" value="P:DNA recombination"/>
    <property type="evidence" value="ECO:0007669"/>
    <property type="project" value="UniProtKB-UniRule"/>
</dbReference>
<dbReference type="SMART" id="SM00382">
    <property type="entry name" value="AAA"/>
    <property type="match status" value="1"/>
</dbReference>
<reference evidence="12 13" key="1">
    <citation type="submission" date="2013-09" db="EMBL/GenBank/DDBJ databases">
        <title>Whole genome sequencing of Halarchaeum acidiphilum strain MH1-52-1.</title>
        <authorList>
            <person name="Shimane Y."/>
            <person name="Minegishi H."/>
            <person name="Nishi S."/>
            <person name="Echigo A."/>
            <person name="Shuto A."/>
            <person name="Konishi M."/>
            <person name="Ito T."/>
            <person name="Ohkuma M."/>
            <person name="Ohta Y."/>
            <person name="Nagano Y."/>
            <person name="Tsubouchi T."/>
            <person name="Mori K."/>
            <person name="Usui K."/>
            <person name="Kamekura M."/>
            <person name="Usami R."/>
            <person name="Takaki Y."/>
            <person name="Hatada Y."/>
        </authorList>
    </citation>
    <scope>NUCLEOTIDE SEQUENCE [LARGE SCALE GENOMIC DNA]</scope>
    <source>
        <strain evidence="12 13">JCM 16109</strain>
    </source>
</reference>
<gene>
    <name evidence="9" type="primary">radB</name>
    <name evidence="12" type="ORF">MBEHAL_1575</name>
</gene>
<feature type="domain" description="RecA family profile 1" evidence="11">
    <location>
        <begin position="182"/>
        <end position="345"/>
    </location>
</feature>
<feature type="compositionally biased region" description="Basic and acidic residues" evidence="10">
    <location>
        <begin position="143"/>
        <end position="153"/>
    </location>
</feature>
<evidence type="ECO:0000256" key="4">
    <source>
        <dbReference type="ARBA" id="ARBA00022763"/>
    </source>
</evidence>
<feature type="compositionally biased region" description="Polar residues" evidence="10">
    <location>
        <begin position="111"/>
        <end position="142"/>
    </location>
</feature>
<dbReference type="eggNOG" id="arCOG00417">
    <property type="taxonomic scope" value="Archaea"/>
</dbReference>
<dbReference type="HAMAP" id="MF_00350">
    <property type="entry name" value="RadB"/>
    <property type="match status" value="1"/>
</dbReference>
<dbReference type="Pfam" id="PF08423">
    <property type="entry name" value="Rad51"/>
    <property type="match status" value="1"/>
</dbReference>
<evidence type="ECO:0000256" key="3">
    <source>
        <dbReference type="ARBA" id="ARBA00022741"/>
    </source>
</evidence>
<evidence type="ECO:0000256" key="7">
    <source>
        <dbReference type="ARBA" id="ARBA00023172"/>
    </source>
</evidence>
<dbReference type="GO" id="GO:0140664">
    <property type="term" value="F:ATP-dependent DNA damage sensor activity"/>
    <property type="evidence" value="ECO:0007669"/>
    <property type="project" value="InterPro"/>
</dbReference>
<keyword evidence="3 9" id="KW-0547">Nucleotide-binding</keyword>
<dbReference type="InterPro" id="IPR013632">
    <property type="entry name" value="Rad51_C"/>
</dbReference>
<sequence>MIRVPWSRAPSPTRTMGSGASRTSSSTTSAASSTGTWKTATTRSPERTAMPGRGPGSTPTTVRPPPRRTVKASSTAARGSSGSATTTSRGTSSSSSGPAMTTSASAGRGSPGSTVVNAAPRSRSSPTTSWYTSKSAVATTITREGRASGEKKPSRARPARRVGNGRARPSARFSAAVRYWRPMEPLTTGCAPLDDLLGGGVERGAVTQVYGPPAAGKTTVALAAAAHVAASGGTAVYVDTEGLSPDRFEQVLSAVADDPDAAAERIVVSEARDFDEQAEAVKDVEEFAERADLVVLDSATGFYRLRRTEAGSESGEALREVARQITHLLSLARRHDLAVLVTNQVYTDPDADRTRPLGGHTLEHWTATVVRLERFRGDVRRAVLEKHRAKPRGERTRFEITERGIEAASEEVEF</sequence>
<evidence type="ECO:0000313" key="12">
    <source>
        <dbReference type="EMBL" id="GAD52815.1"/>
    </source>
</evidence>
<dbReference type="NCBIfam" id="NF006861">
    <property type="entry name" value="PRK09361.1-1"/>
    <property type="match status" value="1"/>
</dbReference>
<dbReference type="PANTHER" id="PTHR22942:SF47">
    <property type="entry name" value="DNA REPAIR AND RECOMBINATION PROTEIN RADB"/>
    <property type="match status" value="1"/>
</dbReference>
<dbReference type="NCBIfam" id="TIGR02237">
    <property type="entry name" value="recomb_radB"/>
    <property type="match status" value="1"/>
</dbReference>
<proteinExistence type="inferred from homology"/>
<feature type="region of interest" description="Disordered" evidence="10">
    <location>
        <begin position="1"/>
        <end position="169"/>
    </location>
</feature>
<evidence type="ECO:0000256" key="8">
    <source>
        <dbReference type="ARBA" id="ARBA00024641"/>
    </source>
</evidence>
<keyword evidence="7 9" id="KW-0233">DNA recombination</keyword>
<keyword evidence="4 9" id="KW-0227">DNA damage</keyword>
<evidence type="ECO:0000256" key="1">
    <source>
        <dbReference type="ARBA" id="ARBA00006876"/>
    </source>
</evidence>
<evidence type="ECO:0000256" key="10">
    <source>
        <dbReference type="SAM" id="MobiDB-lite"/>
    </source>
</evidence>
<keyword evidence="5 9" id="KW-0067">ATP-binding</keyword>
<evidence type="ECO:0000313" key="13">
    <source>
        <dbReference type="Proteomes" id="UP000016986"/>
    </source>
</evidence>
<dbReference type="GO" id="GO:0005524">
    <property type="term" value="F:ATP binding"/>
    <property type="evidence" value="ECO:0007669"/>
    <property type="project" value="UniProtKB-UniRule"/>
</dbReference>
<comment type="similarity">
    <text evidence="1 9">Belongs to the eukaryotic RecA-like protein family. RadB subfamily.</text>
</comment>
<evidence type="ECO:0000256" key="2">
    <source>
        <dbReference type="ARBA" id="ARBA00018143"/>
    </source>
</evidence>
<dbReference type="InterPro" id="IPR011939">
    <property type="entry name" value="DNA_repair_and_recomb_RadB"/>
</dbReference>